<dbReference type="Proteomes" id="UP001314263">
    <property type="component" value="Unassembled WGS sequence"/>
</dbReference>
<dbReference type="EMBL" id="CAUYUE010000018">
    <property type="protein sequence ID" value="CAK0787826.1"/>
    <property type="molecule type" value="Genomic_DNA"/>
</dbReference>
<organism evidence="2 3">
    <name type="scientific">Coccomyxa viridis</name>
    <dbReference type="NCBI Taxonomy" id="1274662"/>
    <lineage>
        <taxon>Eukaryota</taxon>
        <taxon>Viridiplantae</taxon>
        <taxon>Chlorophyta</taxon>
        <taxon>core chlorophytes</taxon>
        <taxon>Trebouxiophyceae</taxon>
        <taxon>Trebouxiophyceae incertae sedis</taxon>
        <taxon>Coccomyxaceae</taxon>
        <taxon>Coccomyxa</taxon>
    </lineage>
</organism>
<dbReference type="Gene3D" id="2.60.40.10">
    <property type="entry name" value="Immunoglobulins"/>
    <property type="match status" value="2"/>
</dbReference>
<gene>
    <name evidence="2" type="ORF">CVIRNUC_011048</name>
</gene>
<dbReference type="SUPFAM" id="SSF49299">
    <property type="entry name" value="PKD domain"/>
    <property type="match status" value="1"/>
</dbReference>
<dbReference type="AlphaFoldDB" id="A0AAV1ILY4"/>
<sequence length="533" mass="54952">MPVQFLNKHLSRSLRAEGEGGREQTTTRQLQIIKGRRRADLGCLTLSESGSTRCVVWGLNELCHQRLRALRLNMRRAEMGQMLLFALMLALQGHSGSVDGATNGSHLQSMATDFKVPTTTNVTLNGTVATAHVFSVTGPWEQAAWIFSEVLGLCPQGNICWRAFFGGVCLANTTIQASSSGQPSSLGQASFDYASVPSAGAFYAAIAEYQGSHLCKTAPSEGVMLRTPTTVNLASANTSTLAEPIIFTITLTAAILSGQPSGRRLLQSSTPLGGQTVSLSFGDGSTSVTLTTASDGTASTSHTYAALGTYNASATFAGDAQYLPSNAVNIIEIGKYSTSISGTVDPETPIATEPAVFVVTIDSGATGTPALAGATVTLSYGDGSTDTGTTNATGQATFTHTYATAGSFSVTATFAGNDTYTGSTGTEVVGVAAESTDLAILFYPDPALYLGDTTFYVTLTSGGPGYPGIVGRNVILSFGDGTGNFTSSTNSSGIANFLHDYASTGTFASIGIFAGDGTYNATSNTTTVVVNGI</sequence>
<evidence type="ECO:0000313" key="3">
    <source>
        <dbReference type="Proteomes" id="UP001314263"/>
    </source>
</evidence>
<dbReference type="InterPro" id="IPR013783">
    <property type="entry name" value="Ig-like_fold"/>
</dbReference>
<reference evidence="2 3" key="1">
    <citation type="submission" date="2023-10" db="EMBL/GenBank/DDBJ databases">
        <authorList>
            <person name="Maclean D."/>
            <person name="Macfadyen A."/>
        </authorList>
    </citation>
    <scope>NUCLEOTIDE SEQUENCE [LARGE SCALE GENOMIC DNA]</scope>
</reference>
<comment type="caution">
    <text evidence="2">The sequence shown here is derived from an EMBL/GenBank/DDBJ whole genome shotgun (WGS) entry which is preliminary data.</text>
</comment>
<dbReference type="InterPro" id="IPR035986">
    <property type="entry name" value="PKD_dom_sf"/>
</dbReference>
<protein>
    <recommendedName>
        <fullName evidence="1">PKD domain-containing protein</fullName>
    </recommendedName>
</protein>
<evidence type="ECO:0000259" key="1">
    <source>
        <dbReference type="PROSITE" id="PS50093"/>
    </source>
</evidence>
<accession>A0AAV1ILY4</accession>
<dbReference type="PROSITE" id="PS50093">
    <property type="entry name" value="PKD"/>
    <property type="match status" value="1"/>
</dbReference>
<evidence type="ECO:0000313" key="2">
    <source>
        <dbReference type="EMBL" id="CAK0787826.1"/>
    </source>
</evidence>
<keyword evidence="3" id="KW-1185">Reference proteome</keyword>
<feature type="domain" description="PKD" evidence="1">
    <location>
        <begin position="359"/>
        <end position="417"/>
    </location>
</feature>
<dbReference type="InterPro" id="IPR000601">
    <property type="entry name" value="PKD_dom"/>
</dbReference>
<proteinExistence type="predicted"/>
<name>A0AAV1ILY4_9CHLO</name>